<comment type="caution">
    <text evidence="1">The sequence shown here is derived from an EMBL/GenBank/DDBJ whole genome shotgun (WGS) entry which is preliminary data.</text>
</comment>
<dbReference type="EMBL" id="CAJVRL010000043">
    <property type="protein sequence ID" value="CAG8951555.1"/>
    <property type="molecule type" value="Genomic_DNA"/>
</dbReference>
<keyword evidence="2" id="KW-1185">Reference proteome</keyword>
<organism evidence="1 2">
    <name type="scientific">Hymenoscyphus fraxineus</name>
    <dbReference type="NCBI Taxonomy" id="746836"/>
    <lineage>
        <taxon>Eukaryota</taxon>
        <taxon>Fungi</taxon>
        <taxon>Dikarya</taxon>
        <taxon>Ascomycota</taxon>
        <taxon>Pezizomycotina</taxon>
        <taxon>Leotiomycetes</taxon>
        <taxon>Helotiales</taxon>
        <taxon>Helotiaceae</taxon>
        <taxon>Hymenoscyphus</taxon>
    </lineage>
</organism>
<dbReference type="Proteomes" id="UP000696280">
    <property type="component" value="Unassembled WGS sequence"/>
</dbReference>
<name>A0A9N9KSY6_9HELO</name>
<evidence type="ECO:0000313" key="2">
    <source>
        <dbReference type="Proteomes" id="UP000696280"/>
    </source>
</evidence>
<protein>
    <submittedName>
        <fullName evidence="1">Uncharacterized protein</fullName>
    </submittedName>
</protein>
<accession>A0A9N9KSY6</accession>
<sequence>MKRGSLGAVIIFSANSFIVVWQFRQSRWYGPDTIVFSPARLISAAVVFRRRSGNGHLPIAVISASQGNVVLFERPGREAKLRFVAGQESQICNEEAQVACRDQGHQALLCPLDLVDLAIAFQLPVSHEWLLYAFI</sequence>
<gene>
    <name evidence="1" type="ORF">HYFRA_00007471</name>
</gene>
<proteinExistence type="predicted"/>
<reference evidence="1" key="1">
    <citation type="submission" date="2021-07" db="EMBL/GenBank/DDBJ databases">
        <authorList>
            <person name="Durling M."/>
        </authorList>
    </citation>
    <scope>NUCLEOTIDE SEQUENCE</scope>
</reference>
<dbReference type="AlphaFoldDB" id="A0A9N9KSY6"/>
<evidence type="ECO:0000313" key="1">
    <source>
        <dbReference type="EMBL" id="CAG8951555.1"/>
    </source>
</evidence>